<feature type="chain" id="PRO_5030178901" description="DUF560 domain-containing protein" evidence="9">
    <location>
        <begin position="22"/>
        <end position="499"/>
    </location>
</feature>
<dbReference type="RefSeq" id="WP_002641149.1">
    <property type="nucleotide sequence ID" value="NZ_CP019448.1"/>
</dbReference>
<keyword evidence="2" id="KW-1134">Transmembrane beta strand</keyword>
<evidence type="ECO:0000256" key="8">
    <source>
        <dbReference type="SAM" id="MobiDB-lite"/>
    </source>
</evidence>
<evidence type="ECO:0008006" key="14">
    <source>
        <dbReference type="Google" id="ProtNLM"/>
    </source>
</evidence>
<feature type="region of interest" description="Disordered" evidence="8">
    <location>
        <begin position="34"/>
        <end position="55"/>
    </location>
</feature>
<dbReference type="Proteomes" id="UP000017813">
    <property type="component" value="Unassembled WGS sequence"/>
</dbReference>
<dbReference type="InterPro" id="IPR011990">
    <property type="entry name" value="TPR-like_helical_dom_sf"/>
</dbReference>
<dbReference type="OrthoDB" id="8606547at2"/>
<dbReference type="Pfam" id="PF04575">
    <property type="entry name" value="SlipAM"/>
    <property type="match status" value="1"/>
</dbReference>
<dbReference type="eggNOG" id="COG4783">
    <property type="taxonomic scope" value="Bacteria"/>
</dbReference>
<dbReference type="AlphaFoldDB" id="V9H6L7"/>
<reference evidence="12 13" key="2">
    <citation type="submission" date="2011-10" db="EMBL/GenBank/DDBJ databases">
        <title>The Genome Sequence of Simonsiella muelleri ATCC 29453.</title>
        <authorList>
            <consortium name="The Broad Institute Genome Sequencing Platform"/>
            <consortium name="The Broad Institute Genome Sequencing Center for Infectious Disease"/>
            <person name="Earl A."/>
            <person name="Ward D."/>
            <person name="Feldgarden M."/>
            <person name="Gevers D."/>
            <person name="Izard J."/>
            <person name="Baranova O.V."/>
            <person name="Blanton J.M."/>
            <person name="Tanner A.C."/>
            <person name="Dewhirst F."/>
            <person name="Young S.K."/>
            <person name="Zeng Q."/>
            <person name="Gargeya S."/>
            <person name="Fitzgerald M."/>
            <person name="Haas B."/>
            <person name="Abouelleil A."/>
            <person name="Alvarado L."/>
            <person name="Arachchi H.M."/>
            <person name="Berlin A."/>
            <person name="Brown A."/>
            <person name="Chapman S.B."/>
            <person name="Chen Z."/>
            <person name="Dunbar C."/>
            <person name="Freedman E."/>
            <person name="Gearin G."/>
            <person name="Goldberg J."/>
            <person name="Griggs A."/>
            <person name="Gujja S."/>
            <person name="Heiman D."/>
            <person name="Howarth C."/>
            <person name="Larson L."/>
            <person name="Lui A."/>
            <person name="MacDonald P.J.P."/>
            <person name="Montmayeur A."/>
            <person name="Murphy C."/>
            <person name="Neiman D."/>
            <person name="Pearson M."/>
            <person name="Priest M."/>
            <person name="Roberts A."/>
            <person name="Saif S."/>
            <person name="Shea T."/>
            <person name="Shenoy N."/>
            <person name="Sisk P."/>
            <person name="Stolte C."/>
            <person name="Sykes S."/>
            <person name="Wortman J."/>
            <person name="Nusbaum C."/>
            <person name="Birren B."/>
        </authorList>
    </citation>
    <scope>NUCLEOTIDE SEQUENCE [LARGE SCALE GENOMIC DNA]</scope>
    <source>
        <strain evidence="12 13">ATCC 29453</strain>
    </source>
</reference>
<dbReference type="EMBL" id="ADCY02000004">
    <property type="protein sequence ID" value="EFG31830.2"/>
    <property type="molecule type" value="Genomic_DNA"/>
</dbReference>
<protein>
    <recommendedName>
        <fullName evidence="14">DUF560 domain-containing protein</fullName>
    </recommendedName>
</protein>
<evidence type="ECO:0000256" key="1">
    <source>
        <dbReference type="ARBA" id="ARBA00004571"/>
    </source>
</evidence>
<dbReference type="InterPro" id="IPR007655">
    <property type="entry name" value="Slam_C"/>
</dbReference>
<evidence type="ECO:0000256" key="4">
    <source>
        <dbReference type="ARBA" id="ARBA00022729"/>
    </source>
</evidence>
<evidence type="ECO:0000259" key="11">
    <source>
        <dbReference type="Pfam" id="PF24575"/>
    </source>
</evidence>
<feature type="compositionally biased region" description="Low complexity" evidence="8">
    <location>
        <begin position="35"/>
        <end position="47"/>
    </location>
</feature>
<keyword evidence="4 9" id="KW-0732">Signal</keyword>
<dbReference type="Pfam" id="PF24575">
    <property type="entry name" value="TPR_Slam"/>
    <property type="match status" value="1"/>
</dbReference>
<sequence>MKKFSSLLCAVILSAQSITYAAEKSPDINNHYLESETTPVVTQSTTPSDDDKLRGQKISTDVQPAKKMDLTETEWRANPTKLQQTLLFLLATNQVNHLNNLPELYGLLPANTRDDSLIEWAHAMRLTQTNLRQSIHEYRILLGKFPDNDFIRFQLAALLYQNQEFDAAKGQFQKLRASPQMTEKDMGVFDKYLTAIENKDKWHFSLGTSLLRDKNLTEMAAEGTVMTLPNGATFTQITPKESGTGFNFGVNTEKRWSLQNGQYIGLAGSGNLKYYWNNHKFNELTGYIGTSYGYANSNIEMKATPYYMKRWYAGGGSNDSDKLKSYTHSLGISTSLAAWLTPTLKHSTYANYSHETYANDNMDKRYGGNIKSVGTSLLYLRGTKQYFGSSLDLMRRDVGTETNSYKRYGGRVFWGQEWPKGFATQASLSLAKRKYQAPWLGIVRRSDKEWNANVSLWHKAVHFYGVTPRLTFNYQKTKSNIPIYSYDKNITYIELDKSF</sequence>
<keyword evidence="3" id="KW-0812">Transmembrane</keyword>
<evidence type="ECO:0000256" key="9">
    <source>
        <dbReference type="SAM" id="SignalP"/>
    </source>
</evidence>
<dbReference type="HOGENOM" id="CLU_034927_1_0_4"/>
<evidence type="ECO:0000259" key="10">
    <source>
        <dbReference type="Pfam" id="PF04575"/>
    </source>
</evidence>
<comment type="subcellular location">
    <subcellularLocation>
        <location evidence="1">Cell outer membrane</location>
        <topology evidence="1">Multi-pass membrane protein</topology>
    </subcellularLocation>
</comment>
<dbReference type="KEGG" id="smur:BWP33_01425"/>
<dbReference type="InterPro" id="IPR057556">
    <property type="entry name" value="TPR_Slam"/>
</dbReference>
<dbReference type="GO" id="GO:0009279">
    <property type="term" value="C:cell outer membrane"/>
    <property type="evidence" value="ECO:0007669"/>
    <property type="project" value="UniProtKB-SubCell"/>
</dbReference>
<dbReference type="Gene3D" id="1.25.40.10">
    <property type="entry name" value="Tetratricopeptide repeat domain"/>
    <property type="match status" value="1"/>
</dbReference>
<feature type="domain" description="Surface lipoprotein assembly modifier C-terminal" evidence="10">
    <location>
        <begin position="202"/>
        <end position="499"/>
    </location>
</feature>
<evidence type="ECO:0000256" key="5">
    <source>
        <dbReference type="ARBA" id="ARBA00023136"/>
    </source>
</evidence>
<feature type="domain" description="Surface lipoprotein assembly modifier N-terminal TPR repeats region" evidence="11">
    <location>
        <begin position="69"/>
        <end position="172"/>
    </location>
</feature>
<evidence type="ECO:0000256" key="7">
    <source>
        <dbReference type="ARBA" id="ARBA00023609"/>
    </source>
</evidence>
<dbReference type="STRING" id="641147.HMPREF9021_00229"/>
<comment type="similarity">
    <text evidence="7">Belongs to the Slam family.</text>
</comment>
<organism evidence="12 13">
    <name type="scientific">Simonsiella muelleri ATCC 29453</name>
    <dbReference type="NCBI Taxonomy" id="641147"/>
    <lineage>
        <taxon>Bacteria</taxon>
        <taxon>Pseudomonadati</taxon>
        <taxon>Pseudomonadota</taxon>
        <taxon>Betaproteobacteria</taxon>
        <taxon>Neisseriales</taxon>
        <taxon>Neisseriaceae</taxon>
        <taxon>Simonsiella</taxon>
    </lineage>
</organism>
<accession>V9H6L7</accession>
<evidence type="ECO:0000313" key="13">
    <source>
        <dbReference type="Proteomes" id="UP000017813"/>
    </source>
</evidence>
<comment type="caution">
    <text evidence="12">The sequence shown here is derived from an EMBL/GenBank/DDBJ whole genome shotgun (WGS) entry which is preliminary data.</text>
</comment>
<keyword evidence="5" id="KW-0472">Membrane</keyword>
<name>V9H6L7_9NEIS</name>
<evidence type="ECO:0000313" key="12">
    <source>
        <dbReference type="EMBL" id="EFG31830.2"/>
    </source>
</evidence>
<keyword evidence="6" id="KW-0998">Cell outer membrane</keyword>
<reference evidence="12 13" key="1">
    <citation type="submission" date="2010-03" db="EMBL/GenBank/DDBJ databases">
        <authorList>
            <consortium name="The Broad Institute Genome Sequencing Platform"/>
            <person name="Ward D."/>
            <person name="Earl A."/>
            <person name="Feldgarden M."/>
            <person name="Gevers D."/>
            <person name="Young S."/>
            <person name="Zeng Q."/>
            <person name="Koehrsen M."/>
            <person name="Alvarado L."/>
            <person name="Berlin A.M."/>
            <person name="Borenstein D."/>
            <person name="Chapman S.B."/>
            <person name="Chen Z."/>
            <person name="Engels R."/>
            <person name="Freedman E."/>
            <person name="Gellesch M."/>
            <person name="Goldberg J."/>
            <person name="Griggs A."/>
            <person name="Gujja S."/>
            <person name="Heilman E.R."/>
            <person name="Heiman D.I."/>
            <person name="Hepburn T.A."/>
            <person name="Howarth C."/>
            <person name="Jen D."/>
            <person name="Larson L."/>
            <person name="Mehta T."/>
            <person name="Park D."/>
            <person name="Pearson M."/>
            <person name="Richards J."/>
            <person name="Roberts A."/>
            <person name="Saif S."/>
            <person name="Shea T.D."/>
            <person name="Shenoy N."/>
            <person name="Sisk P."/>
            <person name="Stolte C."/>
            <person name="Sykes S.N."/>
            <person name="Walk T."/>
            <person name="White J."/>
            <person name="Yandava C."/>
            <person name="Izard J."/>
            <person name="Baranova O.V."/>
            <person name="Blanton J.M."/>
            <person name="Tanner A.C."/>
            <person name="Dewhirst F."/>
            <person name="Haas B."/>
            <person name="Nusbaum C."/>
            <person name="Birren B."/>
        </authorList>
    </citation>
    <scope>NUCLEOTIDE SEQUENCE [LARGE SCALE GENOMIC DNA]</scope>
    <source>
        <strain evidence="12 13">ATCC 29453</strain>
    </source>
</reference>
<gene>
    <name evidence="12" type="ORF">HMPREF9021_00229</name>
</gene>
<evidence type="ECO:0000256" key="3">
    <source>
        <dbReference type="ARBA" id="ARBA00022692"/>
    </source>
</evidence>
<keyword evidence="13" id="KW-1185">Reference proteome</keyword>
<evidence type="ECO:0000256" key="6">
    <source>
        <dbReference type="ARBA" id="ARBA00023237"/>
    </source>
</evidence>
<evidence type="ECO:0000256" key="2">
    <source>
        <dbReference type="ARBA" id="ARBA00022452"/>
    </source>
</evidence>
<feature type="signal peptide" evidence="9">
    <location>
        <begin position="1"/>
        <end position="21"/>
    </location>
</feature>
<proteinExistence type="inferred from homology"/>